<sequence>MRAHFSIEWLAQSSLAAGSTSHSATLSSSVSAGDTSTSGTHPENLPGFYCQPRTEKPENQTSRGQGLEPLSNPSLAGPVRDTHSRRSILLHHTLQVSEMSGCVGVTDGEETSGYESEGGRSVSPTAPLDSTSTSPASPPGGRRPRTVYTEQQLNSLEVAFKKNAYLGTQEKAELCTGLNLTDKQIRNWFQNRRMRMKRMIQDALAHACQAKVASHLLHYPSYCPSPYPTCPPPHTVPEAGAPYLHTRYSSSSASPGLTSVPALESFYQYTNLPGLVVPTTGPNTGTVAYQTYATHY</sequence>
<dbReference type="PANTHER" id="PTHR24333">
    <property type="entry name" value="HOMEO BOX HB9 LIKE A-RELATED"/>
    <property type="match status" value="1"/>
</dbReference>
<dbReference type="CDD" id="cd00086">
    <property type="entry name" value="homeodomain"/>
    <property type="match status" value="1"/>
</dbReference>
<keyword evidence="2 3" id="KW-0539">Nucleus</keyword>
<keyword evidence="7" id="KW-1185">Reference proteome</keyword>
<evidence type="ECO:0000313" key="6">
    <source>
        <dbReference type="EMBL" id="KAL0965196.1"/>
    </source>
</evidence>
<dbReference type="GO" id="GO:0003677">
    <property type="term" value="F:DNA binding"/>
    <property type="evidence" value="ECO:0007669"/>
    <property type="project" value="UniProtKB-UniRule"/>
</dbReference>
<organism evidence="6 7">
    <name type="scientific">Umbra pygmaea</name>
    <name type="common">Eastern mudminnow</name>
    <dbReference type="NCBI Taxonomy" id="75934"/>
    <lineage>
        <taxon>Eukaryota</taxon>
        <taxon>Metazoa</taxon>
        <taxon>Chordata</taxon>
        <taxon>Craniata</taxon>
        <taxon>Vertebrata</taxon>
        <taxon>Euteleostomi</taxon>
        <taxon>Actinopterygii</taxon>
        <taxon>Neopterygii</taxon>
        <taxon>Teleostei</taxon>
        <taxon>Protacanthopterygii</taxon>
        <taxon>Esociformes</taxon>
        <taxon>Umbridae</taxon>
        <taxon>Umbra</taxon>
    </lineage>
</organism>
<feature type="region of interest" description="Disordered" evidence="4">
    <location>
        <begin position="101"/>
        <end position="145"/>
    </location>
</feature>
<feature type="compositionally biased region" description="Low complexity" evidence="4">
    <location>
        <begin position="24"/>
        <end position="40"/>
    </location>
</feature>
<dbReference type="GO" id="GO:0005634">
    <property type="term" value="C:nucleus"/>
    <property type="evidence" value="ECO:0007669"/>
    <property type="project" value="UniProtKB-SubCell"/>
</dbReference>
<dbReference type="InterPro" id="IPR009057">
    <property type="entry name" value="Homeodomain-like_sf"/>
</dbReference>
<dbReference type="EMBL" id="JAGEUA010000009">
    <property type="protein sequence ID" value="KAL0965196.1"/>
    <property type="molecule type" value="Genomic_DNA"/>
</dbReference>
<name>A0ABD0WKI3_UMBPY</name>
<dbReference type="PROSITE" id="PS50071">
    <property type="entry name" value="HOMEOBOX_2"/>
    <property type="match status" value="1"/>
</dbReference>
<evidence type="ECO:0000256" key="3">
    <source>
        <dbReference type="RuleBase" id="RU000682"/>
    </source>
</evidence>
<evidence type="ECO:0000256" key="2">
    <source>
        <dbReference type="PROSITE-ProRule" id="PRU00108"/>
    </source>
</evidence>
<keyword evidence="2 3" id="KW-0371">Homeobox</keyword>
<comment type="subcellular location">
    <subcellularLocation>
        <location evidence="1 2 3">Nucleus</location>
    </subcellularLocation>
</comment>
<accession>A0ABD0WKI3</accession>
<protein>
    <recommendedName>
        <fullName evidence="5">Homeobox domain-containing protein</fullName>
    </recommendedName>
</protein>
<feature type="domain" description="Homeobox" evidence="5">
    <location>
        <begin position="139"/>
        <end position="199"/>
    </location>
</feature>
<dbReference type="PANTHER" id="PTHR24333:SF8">
    <property type="entry name" value="HOMEOBOX PROTEIN CEH-62"/>
    <property type="match status" value="1"/>
</dbReference>
<gene>
    <name evidence="6" type="ORF">UPYG_G00278060</name>
</gene>
<evidence type="ECO:0000256" key="1">
    <source>
        <dbReference type="ARBA" id="ARBA00004123"/>
    </source>
</evidence>
<evidence type="ECO:0000259" key="5">
    <source>
        <dbReference type="PROSITE" id="PS50071"/>
    </source>
</evidence>
<comment type="caution">
    <text evidence="6">The sequence shown here is derived from an EMBL/GenBank/DDBJ whole genome shotgun (WGS) entry which is preliminary data.</text>
</comment>
<dbReference type="InterPro" id="IPR050848">
    <property type="entry name" value="Homeobox_TF"/>
</dbReference>
<dbReference type="SMART" id="SM00389">
    <property type="entry name" value="HOX"/>
    <property type="match status" value="1"/>
</dbReference>
<dbReference type="Gene3D" id="1.10.10.60">
    <property type="entry name" value="Homeodomain-like"/>
    <property type="match status" value="1"/>
</dbReference>
<feature type="region of interest" description="Disordered" evidence="4">
    <location>
        <begin position="24"/>
        <end position="81"/>
    </location>
</feature>
<dbReference type="InterPro" id="IPR001356">
    <property type="entry name" value="HD"/>
</dbReference>
<keyword evidence="2 3" id="KW-0238">DNA-binding</keyword>
<feature type="DNA-binding region" description="Homeobox" evidence="2">
    <location>
        <begin position="141"/>
        <end position="200"/>
    </location>
</feature>
<dbReference type="AlphaFoldDB" id="A0ABD0WKI3"/>
<proteinExistence type="predicted"/>
<evidence type="ECO:0000256" key="4">
    <source>
        <dbReference type="SAM" id="MobiDB-lite"/>
    </source>
</evidence>
<reference evidence="6 7" key="1">
    <citation type="submission" date="2024-06" db="EMBL/GenBank/DDBJ databases">
        <authorList>
            <person name="Pan Q."/>
            <person name="Wen M."/>
            <person name="Jouanno E."/>
            <person name="Zahm M."/>
            <person name="Klopp C."/>
            <person name="Cabau C."/>
            <person name="Louis A."/>
            <person name="Berthelot C."/>
            <person name="Parey E."/>
            <person name="Roest Crollius H."/>
            <person name="Montfort J."/>
            <person name="Robinson-Rechavi M."/>
            <person name="Bouchez O."/>
            <person name="Lampietro C."/>
            <person name="Lopez Roques C."/>
            <person name="Donnadieu C."/>
            <person name="Postlethwait J."/>
            <person name="Bobe J."/>
            <person name="Verreycken H."/>
            <person name="Guiguen Y."/>
        </authorList>
    </citation>
    <scope>NUCLEOTIDE SEQUENCE [LARGE SCALE GENOMIC DNA]</scope>
    <source>
        <strain evidence="6">Up_M1</strain>
        <tissue evidence="6">Testis</tissue>
    </source>
</reference>
<dbReference type="Proteomes" id="UP001557470">
    <property type="component" value="Unassembled WGS sequence"/>
</dbReference>
<dbReference type="SUPFAM" id="SSF46689">
    <property type="entry name" value="Homeodomain-like"/>
    <property type="match status" value="1"/>
</dbReference>
<evidence type="ECO:0000313" key="7">
    <source>
        <dbReference type="Proteomes" id="UP001557470"/>
    </source>
</evidence>
<feature type="compositionally biased region" description="Low complexity" evidence="4">
    <location>
        <begin position="113"/>
        <end position="135"/>
    </location>
</feature>
<dbReference type="Pfam" id="PF00046">
    <property type="entry name" value="Homeodomain"/>
    <property type="match status" value="1"/>
</dbReference>